<protein>
    <submittedName>
        <fullName evidence="2">GxxExxY protein</fullName>
    </submittedName>
</protein>
<evidence type="ECO:0000313" key="2">
    <source>
        <dbReference type="EMBL" id="ALO15804.1"/>
    </source>
</evidence>
<name>A0A0S2I1C5_9BACT</name>
<proteinExistence type="predicted"/>
<evidence type="ECO:0000313" key="3">
    <source>
        <dbReference type="Proteomes" id="UP000064893"/>
    </source>
</evidence>
<sequence length="102" mass="11958">MVFLEKVYENAMMIELKNLGLKVVQQKPIKVSYQDRIIGEYYADLIIENKVICELKSIVELSEIHEAQLLNYLKATDIEVGVLLNFGQKPEYVRKVYTKEYK</sequence>
<dbReference type="EMBL" id="CP013118">
    <property type="protein sequence ID" value="ALO15802.1"/>
    <property type="molecule type" value="Genomic_DNA"/>
</dbReference>
<dbReference type="NCBIfam" id="TIGR04256">
    <property type="entry name" value="GxxExxY"/>
    <property type="match status" value="1"/>
</dbReference>
<dbReference type="Pfam" id="PF13366">
    <property type="entry name" value="PDDEXK_3"/>
    <property type="match status" value="1"/>
</dbReference>
<dbReference type="InterPro" id="IPR026350">
    <property type="entry name" value="GxxExxY"/>
</dbReference>
<dbReference type="KEGG" id="blq:L21SP5_02169"/>
<gene>
    <name evidence="1" type="ORF">L21SP5_02169</name>
    <name evidence="2" type="ORF">L21SP5_02171</name>
</gene>
<dbReference type="KEGG" id="blq:L21SP5_02171"/>
<dbReference type="AlphaFoldDB" id="A0A0S2I1C5"/>
<evidence type="ECO:0000313" key="1">
    <source>
        <dbReference type="EMBL" id="ALO15802.1"/>
    </source>
</evidence>
<accession>A0A0S2I1C5</accession>
<organism evidence="2 3">
    <name type="scientific">Salinivirga cyanobacteriivorans</name>
    <dbReference type="NCBI Taxonomy" id="1307839"/>
    <lineage>
        <taxon>Bacteria</taxon>
        <taxon>Pseudomonadati</taxon>
        <taxon>Bacteroidota</taxon>
        <taxon>Bacteroidia</taxon>
        <taxon>Bacteroidales</taxon>
        <taxon>Salinivirgaceae</taxon>
        <taxon>Salinivirga</taxon>
    </lineage>
</organism>
<dbReference type="RefSeq" id="WP_237214903.1">
    <property type="nucleotide sequence ID" value="NZ_CP013118.1"/>
</dbReference>
<dbReference type="STRING" id="1307839.L21SP5_02169"/>
<keyword evidence="3" id="KW-1185">Reference proteome</keyword>
<reference evidence="2 3" key="1">
    <citation type="submission" date="2015-11" db="EMBL/GenBank/DDBJ databases">
        <title>Description and complete genome sequence of a novel strain predominating in hypersaline microbial mats and representing a new family of the Bacteriodetes phylum.</title>
        <authorList>
            <person name="Spring S."/>
            <person name="Bunk B."/>
            <person name="Sproer C."/>
            <person name="Klenk H.-P."/>
        </authorList>
    </citation>
    <scope>NUCLEOTIDE SEQUENCE [LARGE SCALE GENOMIC DNA]</scope>
    <source>
        <strain evidence="2 3">L21-Spi-D4</strain>
    </source>
</reference>
<dbReference type="EMBL" id="CP013118">
    <property type="protein sequence ID" value="ALO15804.1"/>
    <property type="molecule type" value="Genomic_DNA"/>
</dbReference>
<dbReference type="Proteomes" id="UP000064893">
    <property type="component" value="Chromosome"/>
</dbReference>